<dbReference type="AlphaFoldDB" id="A0A0P1AYX6"/>
<dbReference type="OrthoDB" id="125270at2759"/>
<evidence type="ECO:0000313" key="3">
    <source>
        <dbReference type="EMBL" id="CEG46809.1"/>
    </source>
</evidence>
<dbReference type="GeneID" id="36398544"/>
<feature type="coiled-coil region" evidence="1">
    <location>
        <begin position="195"/>
        <end position="236"/>
    </location>
</feature>
<feature type="coiled-coil region" evidence="1">
    <location>
        <begin position="380"/>
        <end position="407"/>
    </location>
</feature>
<evidence type="ECO:0000256" key="2">
    <source>
        <dbReference type="SAM" id="MobiDB-lite"/>
    </source>
</evidence>
<protein>
    <submittedName>
        <fullName evidence="3">Uncharacterized protein</fullName>
    </submittedName>
</protein>
<dbReference type="OMA" id="GMECVER"/>
<proteinExistence type="predicted"/>
<evidence type="ECO:0000256" key="1">
    <source>
        <dbReference type="SAM" id="Coils"/>
    </source>
</evidence>
<organism evidence="3 4">
    <name type="scientific">Plasmopara halstedii</name>
    <name type="common">Downy mildew of sunflower</name>
    <dbReference type="NCBI Taxonomy" id="4781"/>
    <lineage>
        <taxon>Eukaryota</taxon>
        <taxon>Sar</taxon>
        <taxon>Stramenopiles</taxon>
        <taxon>Oomycota</taxon>
        <taxon>Peronosporomycetes</taxon>
        <taxon>Peronosporales</taxon>
        <taxon>Peronosporaceae</taxon>
        <taxon>Plasmopara</taxon>
    </lineage>
</organism>
<feature type="compositionally biased region" description="Basic and acidic residues" evidence="2">
    <location>
        <begin position="451"/>
        <end position="472"/>
    </location>
</feature>
<dbReference type="Proteomes" id="UP000054928">
    <property type="component" value="Unassembled WGS sequence"/>
</dbReference>
<reference evidence="4" key="1">
    <citation type="submission" date="2014-09" db="EMBL/GenBank/DDBJ databases">
        <authorList>
            <person name="Sharma Rahul"/>
            <person name="Thines Marco"/>
        </authorList>
    </citation>
    <scope>NUCLEOTIDE SEQUENCE [LARGE SCALE GENOMIC DNA]</scope>
</reference>
<accession>A0A0P1AYX6</accession>
<name>A0A0P1AYX6_PLAHL</name>
<dbReference type="STRING" id="4781.A0A0P1AYX6"/>
<keyword evidence="1" id="KW-0175">Coiled coil</keyword>
<feature type="coiled-coil region" evidence="1">
    <location>
        <begin position="84"/>
        <end position="146"/>
    </location>
</feature>
<feature type="region of interest" description="Disordered" evidence="2">
    <location>
        <begin position="447"/>
        <end position="472"/>
    </location>
</feature>
<sequence length="580" mass="66829">MVSRFPLKSAIISHYEKVLLMAKTNCVDEADVSMPTLIEGEIGELRKYIVEMMHAETILLESIKLNEHDVARTNARIGYFKDLIAQERARYKLLNERLKSDTNELKTLEMKLVDAEKNNRKFKDNITQHESDVKMLRSRYNQLRAAMLGLRCQILDATTNLGKLSLKRELLVKETQNATIAINECPEPSAQRIDHQTLRAKIKCTQQLIAQIKEENGQLSKRRAQLEDEIHQCEEDTFKLYDSISIKEKETEILFKRLRSNTFCIIKENAKIEGKVKTKRRKCNLKIKNQINTLKRRIFSIKCEVDKGQMTNEDTLSCIGALSTKREDLEQSLIERDEQIAAAEGTVTELSTSIKALGQKREEFDKVHLEEALSAKRDDINAILKRLDDKQEDLKKIDANHSQLNATLTDISTQIITATDAAEKLDIEINSLSKDIEDRKATRRSLMASIDDEKKRNDELQAKHEDSQREKENIAQTHAMLCHQRSSLIESEQKLTSEINAAEVLSQTLWDGIQHGTEYVARLRQTNALFKEKDKCVEFEIRRHEFSLQQECAQEEFQLEADVAALDEKIKLVEHQLRSL</sequence>
<keyword evidence="4" id="KW-1185">Reference proteome</keyword>
<dbReference type="EMBL" id="CCYD01002371">
    <property type="protein sequence ID" value="CEG46809.1"/>
    <property type="molecule type" value="Genomic_DNA"/>
</dbReference>
<dbReference type="RefSeq" id="XP_024583178.1">
    <property type="nucleotide sequence ID" value="XM_024717706.1"/>
</dbReference>
<evidence type="ECO:0000313" key="4">
    <source>
        <dbReference type="Proteomes" id="UP000054928"/>
    </source>
</evidence>